<feature type="domain" description="N-acetyltransferase" evidence="4">
    <location>
        <begin position="13"/>
        <end position="181"/>
    </location>
</feature>
<keyword evidence="2" id="KW-0012">Acyltransferase</keyword>
<reference evidence="5 6" key="1">
    <citation type="submission" date="2019-09" db="EMBL/GenBank/DDBJ databases">
        <authorList>
            <person name="Valk L.C."/>
        </authorList>
    </citation>
    <scope>NUCLEOTIDE SEQUENCE [LARGE SCALE GENOMIC DNA]</scope>
    <source>
        <strain evidence="5">GalUA</strain>
    </source>
</reference>
<gene>
    <name evidence="5" type="ORF">F7O84_14535</name>
</gene>
<dbReference type="InterPro" id="IPR000182">
    <property type="entry name" value="GNAT_dom"/>
</dbReference>
<organism evidence="5 6">
    <name type="scientific">Candidatus Galacturonatibacter soehngenii</name>
    <dbReference type="NCBI Taxonomy" id="2307010"/>
    <lineage>
        <taxon>Bacteria</taxon>
        <taxon>Bacillati</taxon>
        <taxon>Bacillota</taxon>
        <taxon>Clostridia</taxon>
        <taxon>Lachnospirales</taxon>
        <taxon>Lachnospiraceae</taxon>
        <taxon>Candidatus Galacturonatibacter</taxon>
    </lineage>
</organism>
<dbReference type="GO" id="GO:0008999">
    <property type="term" value="F:protein-N-terminal-alanine acetyltransferase activity"/>
    <property type="evidence" value="ECO:0007669"/>
    <property type="project" value="TreeGrafter"/>
</dbReference>
<dbReference type="SUPFAM" id="SSF55729">
    <property type="entry name" value="Acyl-CoA N-acyltransferases (Nat)"/>
    <property type="match status" value="1"/>
</dbReference>
<reference evidence="5 6" key="2">
    <citation type="submission" date="2020-02" db="EMBL/GenBank/DDBJ databases">
        <title>Candidatus Galacturonibacter soehngenii shows hetero-acetogenic catabolism of galacturonic acid but lacks a canonical carbon monoxide dehydrogenase/acetyl-CoA synthase complex.</title>
        <authorList>
            <person name="Diender M."/>
            <person name="Stouten G.R."/>
            <person name="Petersen J.F."/>
            <person name="Nielsen P.H."/>
            <person name="Dueholm M.S."/>
            <person name="Pronk J.T."/>
            <person name="Van Loosdrecht M.C.M."/>
        </authorList>
    </citation>
    <scope>NUCLEOTIDE SEQUENCE [LARGE SCALE GENOMIC DNA]</scope>
    <source>
        <strain evidence="5">GalUA</strain>
    </source>
</reference>
<dbReference type="OrthoDB" id="9795206at2"/>
<name>A0A7V7QIS5_9FIRM</name>
<dbReference type="PANTHER" id="PTHR43792:SF8">
    <property type="entry name" value="[RIBOSOMAL PROTEIN US5]-ALANINE N-ACETYLTRANSFERASE"/>
    <property type="match status" value="1"/>
</dbReference>
<evidence type="ECO:0000259" key="4">
    <source>
        <dbReference type="PROSITE" id="PS51186"/>
    </source>
</evidence>
<dbReference type="Proteomes" id="UP000461768">
    <property type="component" value="Unassembled WGS sequence"/>
</dbReference>
<dbReference type="Pfam" id="PF13302">
    <property type="entry name" value="Acetyltransf_3"/>
    <property type="match status" value="1"/>
</dbReference>
<evidence type="ECO:0000256" key="3">
    <source>
        <dbReference type="ARBA" id="ARBA00038502"/>
    </source>
</evidence>
<dbReference type="GO" id="GO:0005737">
    <property type="term" value="C:cytoplasm"/>
    <property type="evidence" value="ECO:0007669"/>
    <property type="project" value="TreeGrafter"/>
</dbReference>
<comment type="caution">
    <text evidence="5">The sequence shown here is derived from an EMBL/GenBank/DDBJ whole genome shotgun (WGS) entry which is preliminary data.</text>
</comment>
<evidence type="ECO:0000256" key="2">
    <source>
        <dbReference type="ARBA" id="ARBA00023315"/>
    </source>
</evidence>
<dbReference type="RefSeq" id="WP_151146864.1">
    <property type="nucleotide sequence ID" value="NZ_WAGX01000006.1"/>
</dbReference>
<accession>A0A7V7QIS5</accession>
<keyword evidence="1 5" id="KW-0808">Transferase</keyword>
<dbReference type="InterPro" id="IPR051531">
    <property type="entry name" value="N-acetyltransferase"/>
</dbReference>
<sequence length="182" mass="21613">MLTYCETDRLILQIIHTGYAQEVLDFYINNKDIFEPYEPARPDKFYTKAYQKALLACEYTAMTKMQSVRFWVFKKEDPDKIIGTISFSNIQPYIYSSCSIGYKFDKNHHNQGYAFEALVKIIEIIFTECKLHRINAYIMPDNIPSQRLIRKVGFTFEGIARKSIYIQDRWQDHEQYSLLNDD</sequence>
<protein>
    <submittedName>
        <fullName evidence="5">GNAT family N-acetyltransferase</fullName>
    </submittedName>
</protein>
<dbReference type="EMBL" id="WAGX01000006">
    <property type="protein sequence ID" value="KAB1436574.1"/>
    <property type="molecule type" value="Genomic_DNA"/>
</dbReference>
<evidence type="ECO:0000313" key="6">
    <source>
        <dbReference type="Proteomes" id="UP000461768"/>
    </source>
</evidence>
<dbReference type="Gene3D" id="3.40.630.30">
    <property type="match status" value="1"/>
</dbReference>
<comment type="similarity">
    <text evidence="3">Belongs to the acetyltransferase family. RimJ subfamily.</text>
</comment>
<keyword evidence="6" id="KW-1185">Reference proteome</keyword>
<evidence type="ECO:0000313" key="5">
    <source>
        <dbReference type="EMBL" id="KAB1436574.1"/>
    </source>
</evidence>
<dbReference type="PROSITE" id="PS51186">
    <property type="entry name" value="GNAT"/>
    <property type="match status" value="1"/>
</dbReference>
<dbReference type="PANTHER" id="PTHR43792">
    <property type="entry name" value="GNAT FAMILY, PUTATIVE (AFU_ORTHOLOGUE AFUA_3G00765)-RELATED-RELATED"/>
    <property type="match status" value="1"/>
</dbReference>
<dbReference type="InterPro" id="IPR016181">
    <property type="entry name" value="Acyl_CoA_acyltransferase"/>
</dbReference>
<evidence type="ECO:0000256" key="1">
    <source>
        <dbReference type="ARBA" id="ARBA00022679"/>
    </source>
</evidence>
<proteinExistence type="inferred from homology"/>
<dbReference type="AlphaFoldDB" id="A0A7V7QIS5"/>